<keyword evidence="2" id="KW-0645">Protease</keyword>
<dbReference type="Gene3D" id="3.40.390.10">
    <property type="entry name" value="Collagenase (Catalytic Domain)"/>
    <property type="match status" value="1"/>
</dbReference>
<evidence type="ECO:0000256" key="6">
    <source>
        <dbReference type="ARBA" id="ARBA00022833"/>
    </source>
</evidence>
<dbReference type="NCBIfam" id="TIGR04183">
    <property type="entry name" value="Por_Secre_tail"/>
    <property type="match status" value="1"/>
</dbReference>
<comment type="similarity">
    <text evidence="1">Belongs to the peptidase M43B family.</text>
</comment>
<dbReference type="InterPro" id="IPR013783">
    <property type="entry name" value="Ig-like_fold"/>
</dbReference>
<feature type="signal peptide" evidence="9">
    <location>
        <begin position="1"/>
        <end position="22"/>
    </location>
</feature>
<dbReference type="GO" id="GO:0008237">
    <property type="term" value="F:metallopeptidase activity"/>
    <property type="evidence" value="ECO:0007669"/>
    <property type="project" value="UniProtKB-KW"/>
</dbReference>
<evidence type="ECO:0000256" key="7">
    <source>
        <dbReference type="ARBA" id="ARBA00023049"/>
    </source>
</evidence>
<dbReference type="SUPFAM" id="SSF49265">
    <property type="entry name" value="Fibronectin type III"/>
    <property type="match status" value="1"/>
</dbReference>
<dbReference type="InterPro" id="IPR007280">
    <property type="entry name" value="Peptidase_C_arc/bac"/>
</dbReference>
<keyword evidence="3" id="KW-0479">Metal-binding</keyword>
<dbReference type="PANTHER" id="PTHR47466">
    <property type="match status" value="1"/>
</dbReference>
<dbReference type="RefSeq" id="WP_137259759.1">
    <property type="nucleotide sequence ID" value="NZ_SZQL01000001.1"/>
</dbReference>
<reference evidence="11 12" key="1">
    <citation type="submission" date="2019-05" db="EMBL/GenBank/DDBJ databases">
        <title>Panacibacter sp. strain 17mud1-8 Genome sequencing and assembly.</title>
        <authorList>
            <person name="Chhetri G."/>
        </authorList>
    </citation>
    <scope>NUCLEOTIDE SEQUENCE [LARGE SCALE GENOMIC DNA]</scope>
    <source>
        <strain evidence="11 12">17mud1-8</strain>
    </source>
</reference>
<dbReference type="Gene3D" id="2.60.40.10">
    <property type="entry name" value="Immunoglobulins"/>
    <property type="match status" value="1"/>
</dbReference>
<comment type="caution">
    <text evidence="11">The sequence shown here is derived from an EMBL/GenBank/DDBJ whole genome shotgun (WGS) entry which is preliminary data.</text>
</comment>
<dbReference type="InterPro" id="IPR026444">
    <property type="entry name" value="Secre_tail"/>
</dbReference>
<evidence type="ECO:0000256" key="8">
    <source>
        <dbReference type="ARBA" id="ARBA00023157"/>
    </source>
</evidence>
<feature type="domain" description="Fibronectin type-III" evidence="10">
    <location>
        <begin position="339"/>
        <end position="426"/>
    </location>
</feature>
<dbReference type="InterPro" id="IPR003961">
    <property type="entry name" value="FN3_dom"/>
</dbReference>
<evidence type="ECO:0000313" key="11">
    <source>
        <dbReference type="EMBL" id="TKK71519.1"/>
    </source>
</evidence>
<dbReference type="InterPro" id="IPR036116">
    <property type="entry name" value="FN3_sf"/>
</dbReference>
<evidence type="ECO:0000256" key="1">
    <source>
        <dbReference type="ARBA" id="ARBA00008721"/>
    </source>
</evidence>
<dbReference type="GO" id="GO:0006508">
    <property type="term" value="P:proteolysis"/>
    <property type="evidence" value="ECO:0007669"/>
    <property type="project" value="UniProtKB-KW"/>
</dbReference>
<dbReference type="Pfam" id="PF04151">
    <property type="entry name" value="PPC"/>
    <property type="match status" value="1"/>
</dbReference>
<evidence type="ECO:0000256" key="2">
    <source>
        <dbReference type="ARBA" id="ARBA00022670"/>
    </source>
</evidence>
<dbReference type="CDD" id="cd04275">
    <property type="entry name" value="ZnMc_pappalysin_like"/>
    <property type="match status" value="1"/>
</dbReference>
<dbReference type="SMART" id="SM00060">
    <property type="entry name" value="FN3"/>
    <property type="match status" value="1"/>
</dbReference>
<dbReference type="Proteomes" id="UP000305848">
    <property type="component" value="Unassembled WGS sequence"/>
</dbReference>
<protein>
    <submittedName>
        <fullName evidence="11">T9SS type A sorting domain-containing protein</fullName>
    </submittedName>
</protein>
<gene>
    <name evidence="11" type="ORF">FC093_00390</name>
</gene>
<keyword evidence="6" id="KW-0862">Zinc</keyword>
<feature type="chain" id="PRO_5020567378" evidence="9">
    <location>
        <begin position="23"/>
        <end position="641"/>
    </location>
</feature>
<dbReference type="Pfam" id="PF05572">
    <property type="entry name" value="Peptidase_M43"/>
    <property type="match status" value="1"/>
</dbReference>
<name>A0A4U3LA63_9BACT</name>
<keyword evidence="8" id="KW-1015">Disulfide bond</keyword>
<evidence type="ECO:0000256" key="5">
    <source>
        <dbReference type="ARBA" id="ARBA00022801"/>
    </source>
</evidence>
<dbReference type="Pfam" id="PF18962">
    <property type="entry name" value="Por_Secre_tail"/>
    <property type="match status" value="1"/>
</dbReference>
<evidence type="ECO:0000256" key="9">
    <source>
        <dbReference type="SAM" id="SignalP"/>
    </source>
</evidence>
<dbReference type="PROSITE" id="PS50853">
    <property type="entry name" value="FN3"/>
    <property type="match status" value="1"/>
</dbReference>
<organism evidence="11 12">
    <name type="scientific">Ilyomonas limi</name>
    <dbReference type="NCBI Taxonomy" id="2575867"/>
    <lineage>
        <taxon>Bacteria</taxon>
        <taxon>Pseudomonadati</taxon>
        <taxon>Bacteroidota</taxon>
        <taxon>Chitinophagia</taxon>
        <taxon>Chitinophagales</taxon>
        <taxon>Chitinophagaceae</taxon>
        <taxon>Ilyomonas</taxon>
    </lineage>
</organism>
<dbReference type="Gene3D" id="2.60.120.380">
    <property type="match status" value="1"/>
</dbReference>
<keyword evidence="5" id="KW-0378">Hydrolase</keyword>
<evidence type="ECO:0000313" key="12">
    <source>
        <dbReference type="Proteomes" id="UP000305848"/>
    </source>
</evidence>
<dbReference type="AlphaFoldDB" id="A0A4U3LA63"/>
<accession>A0A4U3LA63</accession>
<dbReference type="EMBL" id="SZQL01000001">
    <property type="protein sequence ID" value="TKK71519.1"/>
    <property type="molecule type" value="Genomic_DNA"/>
</dbReference>
<dbReference type="GO" id="GO:0046872">
    <property type="term" value="F:metal ion binding"/>
    <property type="evidence" value="ECO:0007669"/>
    <property type="project" value="UniProtKB-KW"/>
</dbReference>
<keyword evidence="7" id="KW-0482">Metalloprotease</keyword>
<dbReference type="InterPro" id="IPR024079">
    <property type="entry name" value="MetalloPept_cat_dom_sf"/>
</dbReference>
<proteinExistence type="inferred from homology"/>
<dbReference type="SUPFAM" id="SSF55486">
    <property type="entry name" value="Metalloproteases ('zincins'), catalytic domain"/>
    <property type="match status" value="1"/>
</dbReference>
<dbReference type="CDD" id="cd00063">
    <property type="entry name" value="FN3"/>
    <property type="match status" value="1"/>
</dbReference>
<evidence type="ECO:0000256" key="3">
    <source>
        <dbReference type="ARBA" id="ARBA00022723"/>
    </source>
</evidence>
<dbReference type="PANTHER" id="PTHR47466:SF1">
    <property type="entry name" value="METALLOPROTEASE MEP1 (AFU_ORTHOLOGUE AFUA_1G07730)-RELATED"/>
    <property type="match status" value="1"/>
</dbReference>
<dbReference type="OrthoDB" id="6278496at2"/>
<evidence type="ECO:0000259" key="10">
    <source>
        <dbReference type="PROSITE" id="PS50853"/>
    </source>
</evidence>
<keyword evidence="4 9" id="KW-0732">Signal</keyword>
<evidence type="ECO:0000256" key="4">
    <source>
        <dbReference type="ARBA" id="ARBA00022729"/>
    </source>
</evidence>
<dbReference type="Pfam" id="PF00041">
    <property type="entry name" value="fn3"/>
    <property type="match status" value="1"/>
</dbReference>
<dbReference type="SUPFAM" id="SSF89260">
    <property type="entry name" value="Collagen-binding domain"/>
    <property type="match status" value="1"/>
</dbReference>
<dbReference type="InterPro" id="IPR008754">
    <property type="entry name" value="Peptidase_M43"/>
</dbReference>
<sequence>MRCIFYLPIIACLTLISFYTSAQRTCATNEVYLQMLSNNPVFAKNQQEIEAFTQRFIKNGGSRMQSTTARGAATYIIPVVVHVVYHTTAQNISDAQVQSQIDVLNKDYQKLNADTAAVPSVFKPLIADCKIQFCLAKQNPGGNPTTGIIRKYTSKTSFSDNDAVKKSSSGGDDAWPASSYLNLWVCNLSNDLLGYAQFPGGPPATDGVVILYSAFGTTGTVKAPYNKGRTATHEVGHWLNLRHIWGDDYGDCTGSDLVGDTPNAADENYGCPTFPHVSCSNGPNSDMFMNYMDYTNDACMQMFTTGQKDRMWAVLQSGGARAAIVNSQGCSTPSGSCGTPNNLATSNISQSAATVSWNAVSGAISYRLQYKVSSASTYTTISGLTATSYTLTGLTASTKYTYKIQATCSGGAGSYSSTATFTTMATACTDKFEPNNTKSSAKFIGLNKNIKALIDTSDDLDFFKFTTTTSAPNFKVMLTDLPKDYDLKLFNPSGTQIGSSQNGSTSSESIAYNGGIAGTYRVEVFGFNGVYSATSCYTLKITTSSSSLKEDVTKTINIKSGVMVYPQPASGYTTIQFAGSEWKGNATLSVISQMGQLLSVKQINTDSRQYRLDVSNLANGMYYIKISNNSITVTQKIVVQH</sequence>
<keyword evidence="12" id="KW-1185">Reference proteome</keyword>